<dbReference type="Proteomes" id="UP000662572">
    <property type="component" value="Unassembled WGS sequence"/>
</dbReference>
<dbReference type="InterPro" id="IPR007569">
    <property type="entry name" value="DUF559"/>
</dbReference>
<name>A0A918QDG2_9CAUL</name>
<dbReference type="InterPro" id="IPR011335">
    <property type="entry name" value="Restrct_endonuc-II-like"/>
</dbReference>
<dbReference type="Pfam" id="PF04480">
    <property type="entry name" value="DUF559"/>
    <property type="match status" value="1"/>
</dbReference>
<reference evidence="2" key="2">
    <citation type="submission" date="2020-09" db="EMBL/GenBank/DDBJ databases">
        <authorList>
            <person name="Sun Q."/>
            <person name="Kim S."/>
        </authorList>
    </citation>
    <scope>NUCLEOTIDE SEQUENCE</scope>
    <source>
        <strain evidence="2">KCTC 32296</strain>
    </source>
</reference>
<proteinExistence type="predicted"/>
<evidence type="ECO:0000313" key="2">
    <source>
        <dbReference type="EMBL" id="GGZ41988.1"/>
    </source>
</evidence>
<dbReference type="SUPFAM" id="SSF52980">
    <property type="entry name" value="Restriction endonuclease-like"/>
    <property type="match status" value="1"/>
</dbReference>
<organism evidence="2 3">
    <name type="scientific">Asticcacaulis endophyticus</name>
    <dbReference type="NCBI Taxonomy" id="1395890"/>
    <lineage>
        <taxon>Bacteria</taxon>
        <taxon>Pseudomonadati</taxon>
        <taxon>Pseudomonadota</taxon>
        <taxon>Alphaproteobacteria</taxon>
        <taxon>Caulobacterales</taxon>
        <taxon>Caulobacteraceae</taxon>
        <taxon>Asticcacaulis</taxon>
    </lineage>
</organism>
<dbReference type="RefSeq" id="WP_189488256.1">
    <property type="nucleotide sequence ID" value="NZ_BMZB01000005.1"/>
</dbReference>
<dbReference type="PANTHER" id="PTHR38590:SF1">
    <property type="entry name" value="BLL0828 PROTEIN"/>
    <property type="match status" value="1"/>
</dbReference>
<keyword evidence="3" id="KW-1185">Reference proteome</keyword>
<dbReference type="Gene3D" id="3.40.960.10">
    <property type="entry name" value="VSR Endonuclease"/>
    <property type="match status" value="1"/>
</dbReference>
<evidence type="ECO:0000259" key="1">
    <source>
        <dbReference type="Pfam" id="PF04480"/>
    </source>
</evidence>
<dbReference type="InterPro" id="IPR047216">
    <property type="entry name" value="Endonuclease_DUF559_bact"/>
</dbReference>
<accession>A0A918QDG2</accession>
<reference evidence="2" key="1">
    <citation type="journal article" date="2014" name="Int. J. Syst. Evol. Microbiol.">
        <title>Complete genome sequence of Corynebacterium casei LMG S-19264T (=DSM 44701T), isolated from a smear-ripened cheese.</title>
        <authorList>
            <consortium name="US DOE Joint Genome Institute (JGI-PGF)"/>
            <person name="Walter F."/>
            <person name="Albersmeier A."/>
            <person name="Kalinowski J."/>
            <person name="Ruckert C."/>
        </authorList>
    </citation>
    <scope>NUCLEOTIDE SEQUENCE</scope>
    <source>
        <strain evidence="2">KCTC 32296</strain>
    </source>
</reference>
<gene>
    <name evidence="2" type="ORF">GCM10011273_30940</name>
</gene>
<sequence>MDNAPKPKTALARKFRKSLTVPEYLLWQRLKERHDTLTFRRQHPLGPYILDFYCPKAKLAIEVDGHEHGLAGHHERDLIRDKWFAEKGIETYRVPAAEVFRNVDTVADGIRLKALERLQFRKDTPPPRP</sequence>
<feature type="domain" description="DUF559" evidence="1">
    <location>
        <begin position="8"/>
        <end position="111"/>
    </location>
</feature>
<protein>
    <recommendedName>
        <fullName evidence="1">DUF559 domain-containing protein</fullName>
    </recommendedName>
</protein>
<evidence type="ECO:0000313" key="3">
    <source>
        <dbReference type="Proteomes" id="UP000662572"/>
    </source>
</evidence>
<comment type="caution">
    <text evidence="2">The sequence shown here is derived from an EMBL/GenBank/DDBJ whole genome shotgun (WGS) entry which is preliminary data.</text>
</comment>
<dbReference type="PANTHER" id="PTHR38590">
    <property type="entry name" value="BLL0828 PROTEIN"/>
    <property type="match status" value="1"/>
</dbReference>
<dbReference type="CDD" id="cd01038">
    <property type="entry name" value="Endonuclease_DUF559"/>
    <property type="match status" value="1"/>
</dbReference>
<dbReference type="EMBL" id="BMZB01000005">
    <property type="protein sequence ID" value="GGZ41988.1"/>
    <property type="molecule type" value="Genomic_DNA"/>
</dbReference>
<dbReference type="AlphaFoldDB" id="A0A918QDG2"/>